<dbReference type="Proteomes" id="UP000047420">
    <property type="component" value="Unassembled WGS sequence"/>
</dbReference>
<comment type="caution">
    <text evidence="1">The sequence shown here is derived from an EMBL/GenBank/DDBJ whole genome shotgun (WGS) entry which is preliminary data.</text>
</comment>
<gene>
    <name evidence="1" type="ORF">ERS008478_02583</name>
</gene>
<evidence type="ECO:0000313" key="1">
    <source>
        <dbReference type="EMBL" id="CRG50977.1"/>
    </source>
</evidence>
<evidence type="ECO:0000313" key="2">
    <source>
        <dbReference type="Proteomes" id="UP000047420"/>
    </source>
</evidence>
<keyword evidence="2" id="KW-1185">Reference proteome</keyword>
<sequence>MLNIISTGDEYCHTVFFKFIVEGAFITTQPVSVKVVVTPG</sequence>
<accession>A0ABP1ZFG6</accession>
<protein>
    <submittedName>
        <fullName evidence="1">Uncharacterized protein</fullName>
    </submittedName>
</protein>
<proteinExistence type="predicted"/>
<reference evidence="1 2" key="1">
    <citation type="submission" date="2015-03" db="EMBL/GenBank/DDBJ databases">
        <authorList>
            <consortium name="Pathogen Informatics"/>
            <person name="Murphy D."/>
        </authorList>
    </citation>
    <scope>NUCLEOTIDE SEQUENCE [LARGE SCALE GENOMIC DNA]</scope>
    <source>
        <strain evidence="1 2">WP-931201</strain>
    </source>
</reference>
<dbReference type="EMBL" id="CVMG01000019">
    <property type="protein sequence ID" value="CRG50977.1"/>
    <property type="molecule type" value="Genomic_DNA"/>
</dbReference>
<organism evidence="1 2">
    <name type="scientific">Yersinia wautersii</name>
    <dbReference type="NCBI Taxonomy" id="1341643"/>
    <lineage>
        <taxon>Bacteria</taxon>
        <taxon>Pseudomonadati</taxon>
        <taxon>Pseudomonadota</taxon>
        <taxon>Gammaproteobacteria</taxon>
        <taxon>Enterobacterales</taxon>
        <taxon>Yersiniaceae</taxon>
        <taxon>Yersinia</taxon>
    </lineage>
</organism>
<name>A0ABP1ZFG6_9GAMM</name>